<comment type="caution">
    <text evidence="6">The sequence shown here is derived from an EMBL/GenBank/DDBJ whole genome shotgun (WGS) entry which is preliminary data.</text>
</comment>
<sequence length="582" mass="63501">MKLKTLLLAAALALPAAPALADDAGARAVVPNVLTADQRTAYRDIFAAMRAEDWFGATAKLAAMPEGPLHAAAWAELYLAKNSPKAELAQILPVLERAPDMPKAEQLARLAATRGATMLPVLPQPQRLIWQGSQPRRERVSGTKNDPVAADLDKFIQPLIVGDRPAEAEALLLEKQGLLTPEALTEFQQRIGWSYYLIGSDADARRISEQARVGIGEFALQATWTSGLAAWRMKDCRAAADAFATVAGRATDVELAAAGNYWGARADMMCGRPERVQQQLRSAARLKETFYGMLSATALGIRDPGFAGLHNYRDAEWRPIADKPNVKAAIALAEIGEMELADQFLRQQARIGGPADHNCLLHLAADLNLAGTQYWLAHNAPRGATINIAARYPRPDWRPSKGWRVDQALVFGHALQESNFRTAVISPAGAQGLLQVRPGTAGDIARARGDAFTNDQLSQPASNLKYGQSYIEYLRDLQATGGLLPKVIAAYNAGPKPIGEWNFRQMDKGDPLLYIESIPYWETRGYVPIVLRNYWVYDQVNGKTSPSRNALAQGMWPRFPGMPGAAAVRLQKNDKELALGTD</sequence>
<organism evidence="6 7">
    <name type="scientific">Allosphingosinicella deserti</name>
    <dbReference type="NCBI Taxonomy" id="2116704"/>
    <lineage>
        <taxon>Bacteria</taxon>
        <taxon>Pseudomonadati</taxon>
        <taxon>Pseudomonadota</taxon>
        <taxon>Alphaproteobacteria</taxon>
        <taxon>Sphingomonadales</taxon>
        <taxon>Sphingomonadaceae</taxon>
        <taxon>Allosphingosinicella</taxon>
    </lineage>
</organism>
<dbReference type="PANTHER" id="PTHR37423:SF2">
    <property type="entry name" value="MEMBRANE-BOUND LYTIC MUREIN TRANSGLYCOSYLASE C"/>
    <property type="match status" value="1"/>
</dbReference>
<keyword evidence="3 4" id="KW-0732">Signal</keyword>
<dbReference type="OrthoDB" id="9815002at2"/>
<evidence type="ECO:0000259" key="5">
    <source>
        <dbReference type="Pfam" id="PF01464"/>
    </source>
</evidence>
<evidence type="ECO:0000313" key="6">
    <source>
        <dbReference type="EMBL" id="PSJ39375.1"/>
    </source>
</evidence>
<dbReference type="GO" id="GO:0042597">
    <property type="term" value="C:periplasmic space"/>
    <property type="evidence" value="ECO:0007669"/>
    <property type="project" value="InterPro"/>
</dbReference>
<gene>
    <name evidence="6" type="ORF">C7I55_12175</name>
</gene>
<dbReference type="RefSeq" id="WP_106513275.1">
    <property type="nucleotide sequence ID" value="NZ_PXYI01000004.1"/>
</dbReference>
<dbReference type="SUPFAM" id="SSF48435">
    <property type="entry name" value="Bacterial muramidases"/>
    <property type="match status" value="1"/>
</dbReference>
<dbReference type="Proteomes" id="UP000241167">
    <property type="component" value="Unassembled WGS sequence"/>
</dbReference>
<dbReference type="GO" id="GO:0004553">
    <property type="term" value="F:hydrolase activity, hydrolyzing O-glycosyl compounds"/>
    <property type="evidence" value="ECO:0007669"/>
    <property type="project" value="InterPro"/>
</dbReference>
<dbReference type="Gene3D" id="1.10.530.10">
    <property type="match status" value="1"/>
</dbReference>
<dbReference type="PANTHER" id="PTHR37423">
    <property type="entry name" value="SOLUBLE LYTIC MUREIN TRANSGLYCOSYLASE-RELATED"/>
    <property type="match status" value="1"/>
</dbReference>
<evidence type="ECO:0000256" key="1">
    <source>
        <dbReference type="ARBA" id="ARBA00007734"/>
    </source>
</evidence>
<evidence type="ECO:0000313" key="7">
    <source>
        <dbReference type="Proteomes" id="UP000241167"/>
    </source>
</evidence>
<dbReference type="Gene3D" id="1.25.20.10">
    <property type="entry name" value="Bacterial muramidases"/>
    <property type="match status" value="1"/>
</dbReference>
<comment type="similarity">
    <text evidence="2">Belongs to the virb1 family.</text>
</comment>
<accession>A0A2P7QN37</accession>
<evidence type="ECO:0000256" key="4">
    <source>
        <dbReference type="SAM" id="SignalP"/>
    </source>
</evidence>
<evidence type="ECO:0000256" key="3">
    <source>
        <dbReference type="ARBA" id="ARBA00022729"/>
    </source>
</evidence>
<reference evidence="6 7" key="1">
    <citation type="submission" date="2018-03" db="EMBL/GenBank/DDBJ databases">
        <title>The draft genome of Sphingosinicella sp. GL-C-18.</title>
        <authorList>
            <person name="Liu L."/>
            <person name="Li L."/>
            <person name="Liang L."/>
            <person name="Zhang X."/>
            <person name="Wang T."/>
        </authorList>
    </citation>
    <scope>NUCLEOTIDE SEQUENCE [LARGE SCALE GENOMIC DNA]</scope>
    <source>
        <strain evidence="6 7">GL-C-18</strain>
    </source>
</reference>
<protein>
    <submittedName>
        <fullName evidence="6">Lytic transglycosylase</fullName>
    </submittedName>
</protein>
<dbReference type="InterPro" id="IPR008258">
    <property type="entry name" value="Transglycosylase_SLT_dom_1"/>
</dbReference>
<comment type="similarity">
    <text evidence="1">Belongs to the transglycosylase Slt family.</text>
</comment>
<dbReference type="Pfam" id="PF01464">
    <property type="entry name" value="SLT"/>
    <property type="match status" value="1"/>
</dbReference>
<proteinExistence type="inferred from homology"/>
<dbReference type="InterPro" id="IPR023346">
    <property type="entry name" value="Lysozyme-like_dom_sf"/>
</dbReference>
<dbReference type="CDD" id="cd13401">
    <property type="entry name" value="Slt70-like"/>
    <property type="match status" value="1"/>
</dbReference>
<name>A0A2P7QN37_9SPHN</name>
<evidence type="ECO:0000256" key="2">
    <source>
        <dbReference type="ARBA" id="ARBA00009387"/>
    </source>
</evidence>
<dbReference type="AlphaFoldDB" id="A0A2P7QN37"/>
<feature type="chain" id="PRO_5015172096" evidence="4">
    <location>
        <begin position="22"/>
        <end position="582"/>
    </location>
</feature>
<dbReference type="SUPFAM" id="SSF53955">
    <property type="entry name" value="Lysozyme-like"/>
    <property type="match status" value="1"/>
</dbReference>
<dbReference type="EMBL" id="PXYI01000004">
    <property type="protein sequence ID" value="PSJ39375.1"/>
    <property type="molecule type" value="Genomic_DNA"/>
</dbReference>
<keyword evidence="7" id="KW-1185">Reference proteome</keyword>
<feature type="signal peptide" evidence="4">
    <location>
        <begin position="1"/>
        <end position="21"/>
    </location>
</feature>
<dbReference type="InterPro" id="IPR008939">
    <property type="entry name" value="Lytic_TGlycosylase_superhlx_U"/>
</dbReference>
<feature type="domain" description="Transglycosylase SLT" evidence="5">
    <location>
        <begin position="401"/>
        <end position="509"/>
    </location>
</feature>